<dbReference type="Pfam" id="PF00076">
    <property type="entry name" value="RRM_1"/>
    <property type="match status" value="1"/>
</dbReference>
<dbReference type="Proteomes" id="UP001153555">
    <property type="component" value="Unassembled WGS sequence"/>
</dbReference>
<sequence length="266" mass="28904">MLTGSDPYNNDTRGSTDFLNKDIMSSRPVGNGTEYFPGFLSEPSAGGLTLGASYKGYENSFENPNLHGHRREGPGLSGPPSGPSNIRGYETPFDDPNLLVRARDGSFSGLTGGASVRGYQASFEDPNLLGQRRDVGASIPDVGSGRPNSMRRSAGPPVEADGAVSNVLFVDGLPTDCTRREVGHLFRPFIGFRELRLVHKEPRRRGDKAMVLCFVEFADAKCALTALEALQGSYKFDDKKPDSPLLKIHFAHFPFRLPSERDGPRG</sequence>
<dbReference type="PROSITE" id="PS50102">
    <property type="entry name" value="RRM"/>
    <property type="match status" value="1"/>
</dbReference>
<evidence type="ECO:0000256" key="1">
    <source>
        <dbReference type="ARBA" id="ARBA00022884"/>
    </source>
</evidence>
<dbReference type="AlphaFoldDB" id="A0A9N7NTX6"/>
<evidence type="ECO:0000313" key="5">
    <source>
        <dbReference type="EMBL" id="CAA0838047.1"/>
    </source>
</evidence>
<feature type="region of interest" description="Disordered" evidence="3">
    <location>
        <begin position="61"/>
        <end position="87"/>
    </location>
</feature>
<dbReference type="EMBL" id="CACSLK010030875">
    <property type="protein sequence ID" value="CAA0838047.1"/>
    <property type="molecule type" value="Genomic_DNA"/>
</dbReference>
<evidence type="ECO:0000256" key="2">
    <source>
        <dbReference type="PROSITE-ProRule" id="PRU00176"/>
    </source>
</evidence>
<dbReference type="GO" id="GO:0003723">
    <property type="term" value="F:RNA binding"/>
    <property type="evidence" value="ECO:0007669"/>
    <property type="project" value="UniProtKB-UniRule"/>
</dbReference>
<feature type="domain" description="RRM" evidence="4">
    <location>
        <begin position="166"/>
        <end position="253"/>
    </location>
</feature>
<keyword evidence="1 2" id="KW-0694">RNA-binding</keyword>
<evidence type="ECO:0000256" key="3">
    <source>
        <dbReference type="SAM" id="MobiDB-lite"/>
    </source>
</evidence>
<name>A0A9N7NTX6_STRHE</name>
<gene>
    <name evidence="5" type="ORF">SHERM_04661</name>
</gene>
<feature type="region of interest" description="Disordered" evidence="3">
    <location>
        <begin position="137"/>
        <end position="157"/>
    </location>
</feature>
<accession>A0A9N7NTX6</accession>
<evidence type="ECO:0000259" key="4">
    <source>
        <dbReference type="PROSITE" id="PS50102"/>
    </source>
</evidence>
<feature type="region of interest" description="Disordered" evidence="3">
    <location>
        <begin position="1"/>
        <end position="21"/>
    </location>
</feature>
<dbReference type="OrthoDB" id="431169at2759"/>
<evidence type="ECO:0000313" key="6">
    <source>
        <dbReference type="Proteomes" id="UP001153555"/>
    </source>
</evidence>
<keyword evidence="6" id="KW-1185">Reference proteome</keyword>
<dbReference type="Gene3D" id="3.30.70.330">
    <property type="match status" value="1"/>
</dbReference>
<dbReference type="PANTHER" id="PTHR10501">
    <property type="entry name" value="U1 SMALL NUCLEAR RIBONUCLEOPROTEIN A/U2 SMALL NUCLEAR RIBONUCLEOPROTEIN B"/>
    <property type="match status" value="1"/>
</dbReference>
<dbReference type="InterPro" id="IPR035979">
    <property type="entry name" value="RBD_domain_sf"/>
</dbReference>
<protein>
    <recommendedName>
        <fullName evidence="4">RRM domain-containing protein</fullName>
    </recommendedName>
</protein>
<dbReference type="CDD" id="cd21618">
    <property type="entry name" value="RRM_AtNSRA_like"/>
    <property type="match status" value="1"/>
</dbReference>
<proteinExistence type="predicted"/>
<dbReference type="SUPFAM" id="SSF54928">
    <property type="entry name" value="RNA-binding domain, RBD"/>
    <property type="match status" value="1"/>
</dbReference>
<dbReference type="InterPro" id="IPR012677">
    <property type="entry name" value="Nucleotide-bd_a/b_plait_sf"/>
</dbReference>
<comment type="caution">
    <text evidence="5">The sequence shown here is derived from an EMBL/GenBank/DDBJ whole genome shotgun (WGS) entry which is preliminary data.</text>
</comment>
<organism evidence="5 6">
    <name type="scientific">Striga hermonthica</name>
    <name type="common">Purple witchweed</name>
    <name type="synonym">Buchnera hermonthica</name>
    <dbReference type="NCBI Taxonomy" id="68872"/>
    <lineage>
        <taxon>Eukaryota</taxon>
        <taxon>Viridiplantae</taxon>
        <taxon>Streptophyta</taxon>
        <taxon>Embryophyta</taxon>
        <taxon>Tracheophyta</taxon>
        <taxon>Spermatophyta</taxon>
        <taxon>Magnoliopsida</taxon>
        <taxon>eudicotyledons</taxon>
        <taxon>Gunneridae</taxon>
        <taxon>Pentapetalae</taxon>
        <taxon>asterids</taxon>
        <taxon>lamiids</taxon>
        <taxon>Lamiales</taxon>
        <taxon>Orobanchaceae</taxon>
        <taxon>Buchnereae</taxon>
        <taxon>Striga</taxon>
    </lineage>
</organism>
<dbReference type="InterPro" id="IPR000504">
    <property type="entry name" value="RRM_dom"/>
</dbReference>
<reference evidence="5" key="1">
    <citation type="submission" date="2019-12" db="EMBL/GenBank/DDBJ databases">
        <authorList>
            <person name="Scholes J."/>
        </authorList>
    </citation>
    <scope>NUCLEOTIDE SEQUENCE</scope>
</reference>
<feature type="compositionally biased region" description="Polar residues" evidence="3">
    <location>
        <begin position="1"/>
        <end position="18"/>
    </location>
</feature>